<evidence type="ECO:0000313" key="7">
    <source>
        <dbReference type="Proteomes" id="UP000526184"/>
    </source>
</evidence>
<evidence type="ECO:0000256" key="4">
    <source>
        <dbReference type="SAM" id="SignalP"/>
    </source>
</evidence>
<evidence type="ECO:0000256" key="1">
    <source>
        <dbReference type="ARBA" id="ARBA00005695"/>
    </source>
</evidence>
<organism evidence="6 7">
    <name type="scientific">Streptobacillus felis</name>
    <dbReference type="NCBI Taxonomy" id="1384509"/>
    <lineage>
        <taxon>Bacteria</taxon>
        <taxon>Fusobacteriati</taxon>
        <taxon>Fusobacteriota</taxon>
        <taxon>Fusobacteriia</taxon>
        <taxon>Fusobacteriales</taxon>
        <taxon>Leptotrichiaceae</taxon>
        <taxon>Streptobacillus</taxon>
    </lineage>
</organism>
<evidence type="ECO:0000259" key="5">
    <source>
        <dbReference type="Pfam" id="PF00496"/>
    </source>
</evidence>
<dbReference type="GO" id="GO:0043190">
    <property type="term" value="C:ATP-binding cassette (ABC) transporter complex"/>
    <property type="evidence" value="ECO:0007669"/>
    <property type="project" value="InterPro"/>
</dbReference>
<accession>A0A7Z0PGT7</accession>
<protein>
    <submittedName>
        <fullName evidence="6">Oligopeptide ABC transporter substrate-binding protein</fullName>
    </submittedName>
</protein>
<dbReference type="InterPro" id="IPR000914">
    <property type="entry name" value="SBP_5_dom"/>
</dbReference>
<dbReference type="PANTHER" id="PTHR30290:SF9">
    <property type="entry name" value="OLIGOPEPTIDE-BINDING PROTEIN APPA"/>
    <property type="match status" value="1"/>
</dbReference>
<dbReference type="GO" id="GO:0015833">
    <property type="term" value="P:peptide transport"/>
    <property type="evidence" value="ECO:0007669"/>
    <property type="project" value="TreeGrafter"/>
</dbReference>
<sequence>MKKILSASLILASLGLLVSCAPGKSRAEKVQEVSLNFPMEYKNDAPEVEGATYTIGMITSSPFKGIFSPIHYQDKLDADIISLINEEYLWKNDDFELLNVEGGLATLSLDNEKNEIIIKFKEGLKWSDGHPLGVDDLIFTFELVSHPDYTGVRFSKEDQYSIIGMQEYHEGKADKISGLEKVSDTELRIHVTEISSKVISGGGQLGSVSRLMPKHYLSEIPVKELEFSDKLRKNPLSNGKYVIKNVVPGESVEFVPNEYYHLGKPKVEKVILKTLTPQLAVEAIKNGDFFEYWNVPQESYEKYKELDNLVVLGRPELYIQYLGFNLGHYDQNKKESVMDRDTPLQDVRVRQALAYALNIDEVATAYYNGLRQRANGQTPPAFKKFYDASLEGYPYNPEKAKELLKEAGYEDTNNDGLVDKDGKNLELHFATMGGSDVAEPISQALLQYWKEIGVGVSLTTGRLLDVNLFYDKVEANEDDIDMYMAAWGVGTSLDPSASKGRTAKFNMTRFVSEENDKLLAAISDPKGIEDPNYKANAYKTWQKYYTEQAVEVPLMFRYSVIPVNKNVKLANLYNDSARANYIQSVVDNAPAKASN</sequence>
<evidence type="ECO:0000256" key="3">
    <source>
        <dbReference type="ARBA" id="ARBA00022729"/>
    </source>
</evidence>
<evidence type="ECO:0000313" key="6">
    <source>
        <dbReference type="EMBL" id="NYV28428.1"/>
    </source>
</evidence>
<keyword evidence="2" id="KW-0813">Transport</keyword>
<keyword evidence="7" id="KW-1185">Reference proteome</keyword>
<proteinExistence type="inferred from homology"/>
<dbReference type="Proteomes" id="UP000526184">
    <property type="component" value="Unassembled WGS sequence"/>
</dbReference>
<dbReference type="Gene3D" id="3.90.76.10">
    <property type="entry name" value="Dipeptide-binding Protein, Domain 1"/>
    <property type="match status" value="1"/>
</dbReference>
<keyword evidence="3 4" id="KW-0732">Signal</keyword>
<dbReference type="InterPro" id="IPR039424">
    <property type="entry name" value="SBP_5"/>
</dbReference>
<dbReference type="PIRSF" id="PIRSF002741">
    <property type="entry name" value="MppA"/>
    <property type="match status" value="1"/>
</dbReference>
<dbReference type="PANTHER" id="PTHR30290">
    <property type="entry name" value="PERIPLASMIC BINDING COMPONENT OF ABC TRANSPORTER"/>
    <property type="match status" value="1"/>
</dbReference>
<feature type="signal peptide" evidence="4">
    <location>
        <begin position="1"/>
        <end position="27"/>
    </location>
</feature>
<dbReference type="EMBL" id="JABMKT010000045">
    <property type="protein sequence ID" value="NYV28428.1"/>
    <property type="molecule type" value="Genomic_DNA"/>
</dbReference>
<dbReference type="RefSeq" id="WP_180136371.1">
    <property type="nucleotide sequence ID" value="NZ_JABMKT010000045.1"/>
</dbReference>
<dbReference type="GO" id="GO:1904680">
    <property type="term" value="F:peptide transmembrane transporter activity"/>
    <property type="evidence" value="ECO:0007669"/>
    <property type="project" value="TreeGrafter"/>
</dbReference>
<feature type="chain" id="PRO_5031433119" evidence="4">
    <location>
        <begin position="28"/>
        <end position="595"/>
    </location>
</feature>
<dbReference type="PROSITE" id="PS51257">
    <property type="entry name" value="PROKAR_LIPOPROTEIN"/>
    <property type="match status" value="1"/>
</dbReference>
<dbReference type="AlphaFoldDB" id="A0A7Z0PGT7"/>
<dbReference type="SUPFAM" id="SSF53850">
    <property type="entry name" value="Periplasmic binding protein-like II"/>
    <property type="match status" value="1"/>
</dbReference>
<dbReference type="Gene3D" id="3.40.190.10">
    <property type="entry name" value="Periplasmic binding protein-like II"/>
    <property type="match status" value="1"/>
</dbReference>
<comment type="caution">
    <text evidence="6">The sequence shown here is derived from an EMBL/GenBank/DDBJ whole genome shotgun (WGS) entry which is preliminary data.</text>
</comment>
<feature type="domain" description="Solute-binding protein family 5" evidence="5">
    <location>
        <begin position="100"/>
        <end position="496"/>
    </location>
</feature>
<comment type="similarity">
    <text evidence="1">Belongs to the bacterial solute-binding protein 5 family.</text>
</comment>
<name>A0A7Z0PGT7_9FUSO</name>
<gene>
    <name evidence="6" type="ORF">HP397_06390</name>
</gene>
<evidence type="ECO:0000256" key="2">
    <source>
        <dbReference type="ARBA" id="ARBA00022448"/>
    </source>
</evidence>
<reference evidence="6 7" key="1">
    <citation type="submission" date="2020-05" db="EMBL/GenBank/DDBJ databases">
        <title>Streptobacillus felis strain LHL191014123.</title>
        <authorList>
            <person name="Fawzy A."/>
            <person name="Rau J."/>
            <person name="Risse K."/>
            <person name="Schauerte N."/>
            <person name="Geiger C."/>
            <person name="Blom J."/>
            <person name="Imirzalioglu C."/>
            <person name="Falgenhauer J."/>
            <person name="Bach A."/>
            <person name="Herden C."/>
            <person name="Eisenberg T."/>
        </authorList>
    </citation>
    <scope>NUCLEOTIDE SEQUENCE [LARGE SCALE GENOMIC DNA]</scope>
    <source>
        <strain evidence="6 7">LHL191014123</strain>
    </source>
</reference>
<dbReference type="InterPro" id="IPR030678">
    <property type="entry name" value="Peptide/Ni-bd"/>
</dbReference>
<dbReference type="GO" id="GO:0042597">
    <property type="term" value="C:periplasmic space"/>
    <property type="evidence" value="ECO:0007669"/>
    <property type="project" value="UniProtKB-ARBA"/>
</dbReference>
<dbReference type="Pfam" id="PF00496">
    <property type="entry name" value="SBP_bac_5"/>
    <property type="match status" value="1"/>
</dbReference>
<dbReference type="Gene3D" id="3.10.105.10">
    <property type="entry name" value="Dipeptide-binding Protein, Domain 3"/>
    <property type="match status" value="1"/>
</dbReference>